<dbReference type="Proteomes" id="UP001153069">
    <property type="component" value="Unassembled WGS sequence"/>
</dbReference>
<protein>
    <submittedName>
        <fullName evidence="2">Uncharacterized protein</fullName>
    </submittedName>
</protein>
<name>A0A9N8DGA8_9STRA</name>
<sequence length="204" mass="23032">MSSDEPQQNNGGVFSAIPLRIELEARESSRSLLSLPSLPPNNKYQQRGRQDLHNNASGFIFGLRSGFLSQMALGLMVLFTVSDKVRAEASECLVGAIVLTILWTVVSITTTGLSCKCYFWMNRQQQEQVEQEFHLFHGSLIGMFFAWILFDLLLETRAIFLLFHGVVAVTGHCCLRRSKEIFVRNRRAARNVISDDLMKSLDMA</sequence>
<feature type="transmembrane region" description="Helical" evidence="1">
    <location>
        <begin position="133"/>
        <end position="150"/>
    </location>
</feature>
<feature type="transmembrane region" description="Helical" evidence="1">
    <location>
        <begin position="93"/>
        <end position="121"/>
    </location>
</feature>
<dbReference type="EMBL" id="CAICTM010000127">
    <property type="protein sequence ID" value="CAB9502119.1"/>
    <property type="molecule type" value="Genomic_DNA"/>
</dbReference>
<dbReference type="AlphaFoldDB" id="A0A9N8DGA8"/>
<reference evidence="2" key="1">
    <citation type="submission" date="2020-06" db="EMBL/GenBank/DDBJ databases">
        <authorList>
            <consortium name="Plant Systems Biology data submission"/>
        </authorList>
    </citation>
    <scope>NUCLEOTIDE SEQUENCE</scope>
    <source>
        <strain evidence="2">D6</strain>
    </source>
</reference>
<evidence type="ECO:0000313" key="3">
    <source>
        <dbReference type="Proteomes" id="UP001153069"/>
    </source>
</evidence>
<evidence type="ECO:0000313" key="2">
    <source>
        <dbReference type="EMBL" id="CAB9502119.1"/>
    </source>
</evidence>
<keyword evidence="3" id="KW-1185">Reference proteome</keyword>
<feature type="transmembrane region" description="Helical" evidence="1">
    <location>
        <begin position="59"/>
        <end position="81"/>
    </location>
</feature>
<keyword evidence="1" id="KW-1133">Transmembrane helix</keyword>
<feature type="transmembrane region" description="Helical" evidence="1">
    <location>
        <begin position="156"/>
        <end position="175"/>
    </location>
</feature>
<accession>A0A9N8DGA8</accession>
<comment type="caution">
    <text evidence="2">The sequence shown here is derived from an EMBL/GenBank/DDBJ whole genome shotgun (WGS) entry which is preliminary data.</text>
</comment>
<proteinExistence type="predicted"/>
<organism evidence="2 3">
    <name type="scientific">Seminavis robusta</name>
    <dbReference type="NCBI Taxonomy" id="568900"/>
    <lineage>
        <taxon>Eukaryota</taxon>
        <taxon>Sar</taxon>
        <taxon>Stramenopiles</taxon>
        <taxon>Ochrophyta</taxon>
        <taxon>Bacillariophyta</taxon>
        <taxon>Bacillariophyceae</taxon>
        <taxon>Bacillariophycidae</taxon>
        <taxon>Naviculales</taxon>
        <taxon>Naviculaceae</taxon>
        <taxon>Seminavis</taxon>
    </lineage>
</organism>
<evidence type="ECO:0000256" key="1">
    <source>
        <dbReference type="SAM" id="Phobius"/>
    </source>
</evidence>
<keyword evidence="1" id="KW-0472">Membrane</keyword>
<keyword evidence="1" id="KW-0812">Transmembrane</keyword>
<gene>
    <name evidence="2" type="ORF">SEMRO_128_G061110.1</name>
</gene>